<dbReference type="GO" id="GO:0008360">
    <property type="term" value="P:regulation of cell shape"/>
    <property type="evidence" value="ECO:0007669"/>
    <property type="project" value="UniProtKB-KW"/>
</dbReference>
<sequence>MKYKPWLILVIALLLVSPAGGFALAAEVSGSFILDQPAQQIKALQTQIQNLKQLIAKLLLQKKIASESYIVVDISDNSVIAQKNSNQAYPIASITKLMNAVVTLENINMDDTITLNPQMLKPEGYSPSLFLHLTVSAKNLLQASLIQSTNDASEALSYFVGNTKFVDLMNQKAKDIGMQNTYFYDAYGLSPHNRSTALDLSKLLAYIYNHHSEILTITKENDFWLPDETGKLLKFQNVNNLYAYPEFIGAKSGYIPKSKQTLASVANINGKPIAIVLLRSANRKTEALNIVDWLKNIHIYENSN</sequence>
<dbReference type="GO" id="GO:0009252">
    <property type="term" value="P:peptidoglycan biosynthetic process"/>
    <property type="evidence" value="ECO:0007669"/>
    <property type="project" value="UniProtKB-KW"/>
</dbReference>
<dbReference type="GO" id="GO:0008800">
    <property type="term" value="F:beta-lactamase activity"/>
    <property type="evidence" value="ECO:0007669"/>
    <property type="project" value="InterPro"/>
</dbReference>
<dbReference type="InterPro" id="IPR001967">
    <property type="entry name" value="Peptidase_S11_N"/>
</dbReference>
<dbReference type="PANTHER" id="PTHR35333">
    <property type="entry name" value="BETA-LACTAMASE"/>
    <property type="match status" value="1"/>
</dbReference>
<dbReference type="Proteomes" id="UP000176774">
    <property type="component" value="Unassembled WGS sequence"/>
</dbReference>
<dbReference type="GO" id="GO:0071555">
    <property type="term" value="P:cell wall organization"/>
    <property type="evidence" value="ECO:0007669"/>
    <property type="project" value="UniProtKB-KW"/>
</dbReference>
<dbReference type="GO" id="GO:0006508">
    <property type="term" value="P:proteolysis"/>
    <property type="evidence" value="ECO:0007669"/>
    <property type="project" value="InterPro"/>
</dbReference>
<evidence type="ECO:0000313" key="13">
    <source>
        <dbReference type="EMBL" id="OGZ72587.1"/>
    </source>
</evidence>
<dbReference type="InterPro" id="IPR000871">
    <property type="entry name" value="Beta-lactam_class-A"/>
</dbReference>
<evidence type="ECO:0000256" key="5">
    <source>
        <dbReference type="ARBA" id="ARBA00022984"/>
    </source>
</evidence>
<dbReference type="STRING" id="1802214.A2908_03540"/>
<proteinExistence type="inferred from homology"/>
<feature type="domain" description="Peptidase S11 D-alanyl-D-alanine carboxypeptidase A N-terminal" evidence="12">
    <location>
        <begin position="61"/>
        <end position="278"/>
    </location>
</feature>
<name>A0A1G2IDB4_9BACT</name>
<reference evidence="13 14" key="1">
    <citation type="journal article" date="2016" name="Nat. Commun.">
        <title>Thousands of microbial genomes shed light on interconnected biogeochemical processes in an aquifer system.</title>
        <authorList>
            <person name="Anantharaman K."/>
            <person name="Brown C.T."/>
            <person name="Hug L.A."/>
            <person name="Sharon I."/>
            <person name="Castelle C.J."/>
            <person name="Probst A.J."/>
            <person name="Thomas B.C."/>
            <person name="Singh A."/>
            <person name="Wilkins M.J."/>
            <person name="Karaoz U."/>
            <person name="Brodie E.L."/>
            <person name="Williams K.H."/>
            <person name="Hubbard S.S."/>
            <person name="Banfield J.F."/>
        </authorList>
    </citation>
    <scope>NUCLEOTIDE SEQUENCE [LARGE SCALE GENOMIC DNA]</scope>
</reference>
<feature type="binding site" evidence="8">
    <location>
        <position position="251"/>
    </location>
    <ligand>
        <name>substrate</name>
    </ligand>
</feature>
<evidence type="ECO:0000256" key="7">
    <source>
        <dbReference type="PIRSR" id="PIRSR618044-1"/>
    </source>
</evidence>
<feature type="active site" description="Proton acceptor" evidence="7">
    <location>
        <position position="96"/>
    </location>
</feature>
<keyword evidence="4" id="KW-0133">Cell shape</keyword>
<evidence type="ECO:0000256" key="11">
    <source>
        <dbReference type="SAM" id="SignalP"/>
    </source>
</evidence>
<evidence type="ECO:0000313" key="14">
    <source>
        <dbReference type="Proteomes" id="UP000176774"/>
    </source>
</evidence>
<dbReference type="InterPro" id="IPR012338">
    <property type="entry name" value="Beta-lactam/transpept-like"/>
</dbReference>
<dbReference type="GO" id="GO:0009002">
    <property type="term" value="F:serine-type D-Ala-D-Ala carboxypeptidase activity"/>
    <property type="evidence" value="ECO:0007669"/>
    <property type="project" value="InterPro"/>
</dbReference>
<dbReference type="AlphaFoldDB" id="A0A1G2IDB4"/>
<evidence type="ECO:0000256" key="4">
    <source>
        <dbReference type="ARBA" id="ARBA00022960"/>
    </source>
</evidence>
<keyword evidence="10" id="KW-0175">Coiled coil</keyword>
<dbReference type="PRINTS" id="PR00725">
    <property type="entry name" value="DADACBPTASE1"/>
</dbReference>
<evidence type="ECO:0000256" key="10">
    <source>
        <dbReference type="SAM" id="Coils"/>
    </source>
</evidence>
<evidence type="ECO:0000256" key="6">
    <source>
        <dbReference type="ARBA" id="ARBA00023316"/>
    </source>
</evidence>
<keyword evidence="5" id="KW-0573">Peptidoglycan synthesis</keyword>
<dbReference type="GO" id="GO:0030655">
    <property type="term" value="P:beta-lactam antibiotic catabolic process"/>
    <property type="evidence" value="ECO:0007669"/>
    <property type="project" value="InterPro"/>
</dbReference>
<evidence type="ECO:0000256" key="9">
    <source>
        <dbReference type="RuleBase" id="RU004016"/>
    </source>
</evidence>
<feature type="signal peptide" evidence="11">
    <location>
        <begin position="1"/>
        <end position="25"/>
    </location>
</feature>
<evidence type="ECO:0000256" key="1">
    <source>
        <dbReference type="ARBA" id="ARBA00007164"/>
    </source>
</evidence>
<keyword evidence="3" id="KW-0378">Hydrolase</keyword>
<evidence type="ECO:0000256" key="8">
    <source>
        <dbReference type="PIRSR" id="PIRSR618044-2"/>
    </source>
</evidence>
<feature type="chain" id="PRO_5009583242" description="Peptidase S11 D-alanyl-D-alanine carboxypeptidase A N-terminal domain-containing protein" evidence="11">
    <location>
        <begin position="26"/>
        <end position="304"/>
    </location>
</feature>
<dbReference type="GO" id="GO:0046677">
    <property type="term" value="P:response to antibiotic"/>
    <property type="evidence" value="ECO:0007669"/>
    <property type="project" value="InterPro"/>
</dbReference>
<dbReference type="Gene3D" id="3.40.710.10">
    <property type="entry name" value="DD-peptidase/beta-lactamase superfamily"/>
    <property type="match status" value="1"/>
</dbReference>
<evidence type="ECO:0000259" key="12">
    <source>
        <dbReference type="Pfam" id="PF00768"/>
    </source>
</evidence>
<accession>A0A1G2IDB4</accession>
<dbReference type="InterPro" id="IPR018044">
    <property type="entry name" value="Peptidase_S11"/>
</dbReference>
<feature type="active site" description="Acyl-ester intermediate" evidence="7">
    <location>
        <position position="93"/>
    </location>
</feature>
<evidence type="ECO:0000256" key="2">
    <source>
        <dbReference type="ARBA" id="ARBA00022729"/>
    </source>
</evidence>
<feature type="active site" evidence="7">
    <location>
        <position position="148"/>
    </location>
</feature>
<gene>
    <name evidence="13" type="ORF">A2908_03540</name>
</gene>
<protein>
    <recommendedName>
        <fullName evidence="12">Peptidase S11 D-alanyl-D-alanine carboxypeptidase A N-terminal domain-containing protein</fullName>
    </recommendedName>
</protein>
<dbReference type="Pfam" id="PF00768">
    <property type="entry name" value="Peptidase_S11"/>
    <property type="match status" value="1"/>
</dbReference>
<comment type="similarity">
    <text evidence="1 9">Belongs to the peptidase S11 family.</text>
</comment>
<feature type="coiled-coil region" evidence="10">
    <location>
        <begin position="41"/>
        <end position="68"/>
    </location>
</feature>
<dbReference type="SUPFAM" id="SSF56601">
    <property type="entry name" value="beta-lactamase/transpeptidase-like"/>
    <property type="match status" value="1"/>
</dbReference>
<keyword evidence="6" id="KW-0961">Cell wall biogenesis/degradation</keyword>
<keyword evidence="2 11" id="KW-0732">Signal</keyword>
<dbReference type="EMBL" id="MHPA01000024">
    <property type="protein sequence ID" value="OGZ72587.1"/>
    <property type="molecule type" value="Genomic_DNA"/>
</dbReference>
<comment type="caution">
    <text evidence="13">The sequence shown here is derived from an EMBL/GenBank/DDBJ whole genome shotgun (WGS) entry which is preliminary data.</text>
</comment>
<dbReference type="PANTHER" id="PTHR35333:SF3">
    <property type="entry name" value="BETA-LACTAMASE-TYPE TRANSPEPTIDASE FOLD CONTAINING PROTEIN"/>
    <property type="match status" value="1"/>
</dbReference>
<evidence type="ECO:0000256" key="3">
    <source>
        <dbReference type="ARBA" id="ARBA00022801"/>
    </source>
</evidence>
<organism evidence="13 14">
    <name type="scientific">Candidatus Staskawiczbacteria bacterium RIFCSPLOWO2_01_FULL_38_12b</name>
    <dbReference type="NCBI Taxonomy" id="1802214"/>
    <lineage>
        <taxon>Bacteria</taxon>
        <taxon>Candidatus Staskawicziibacteriota</taxon>
    </lineage>
</organism>